<dbReference type="Gene3D" id="2.30.30.40">
    <property type="entry name" value="SH3 Domains"/>
    <property type="match status" value="1"/>
</dbReference>
<protein>
    <submittedName>
        <fullName evidence="6">SH3 domain-containing protein</fullName>
    </submittedName>
</protein>
<dbReference type="PROSITE" id="PS50002">
    <property type="entry name" value="SH3"/>
    <property type="match status" value="1"/>
</dbReference>
<feature type="domain" description="SH3" evidence="3">
    <location>
        <begin position="8"/>
        <end position="69"/>
    </location>
</feature>
<dbReference type="InterPro" id="IPR036028">
    <property type="entry name" value="SH3-like_dom_sf"/>
</dbReference>
<dbReference type="SMART" id="SM00326">
    <property type="entry name" value="SH3"/>
    <property type="match status" value="1"/>
</dbReference>
<keyword evidence="5" id="KW-1185">Reference proteome</keyword>
<dbReference type="AlphaFoldDB" id="A0A183GXJ3"/>
<organism evidence="5 6">
    <name type="scientific">Heligmosomoides polygyrus</name>
    <name type="common">Parasitic roundworm</name>
    <dbReference type="NCBI Taxonomy" id="6339"/>
    <lineage>
        <taxon>Eukaryota</taxon>
        <taxon>Metazoa</taxon>
        <taxon>Ecdysozoa</taxon>
        <taxon>Nematoda</taxon>
        <taxon>Chromadorea</taxon>
        <taxon>Rhabditida</taxon>
        <taxon>Rhabditina</taxon>
        <taxon>Rhabditomorpha</taxon>
        <taxon>Strongyloidea</taxon>
        <taxon>Heligmosomidae</taxon>
        <taxon>Heligmosomoides</taxon>
    </lineage>
</organism>
<evidence type="ECO:0000256" key="2">
    <source>
        <dbReference type="PROSITE-ProRule" id="PRU00192"/>
    </source>
</evidence>
<dbReference type="SUPFAM" id="SSF50044">
    <property type="entry name" value="SH3-domain"/>
    <property type="match status" value="1"/>
</dbReference>
<accession>A0A3P8FZC6</accession>
<dbReference type="Pfam" id="PF00018">
    <property type="entry name" value="SH3_1"/>
    <property type="match status" value="1"/>
</dbReference>
<keyword evidence="1 2" id="KW-0728">SH3 domain</keyword>
<evidence type="ECO:0000313" key="6">
    <source>
        <dbReference type="WBParaSite" id="HPBE_0002741301-mRNA-1"/>
    </source>
</evidence>
<dbReference type="EMBL" id="UZAH01043742">
    <property type="protein sequence ID" value="VDP63624.1"/>
    <property type="molecule type" value="Genomic_DNA"/>
</dbReference>
<evidence type="ECO:0000256" key="1">
    <source>
        <dbReference type="ARBA" id="ARBA00022443"/>
    </source>
</evidence>
<dbReference type="OrthoDB" id="27823at2759"/>
<name>A0A183GXJ3_HELPZ</name>
<proteinExistence type="predicted"/>
<dbReference type="InterPro" id="IPR001452">
    <property type="entry name" value="SH3_domain"/>
</dbReference>
<sequence length="99" mass="10737">MYYLAFSPTQPHAVAKYSFTGSHVDELSCSAGDIIVLKRDVDDQWIYGRNNRTGANGIIPLSFLDILVPLTPATHGSEVMATAIYDYDSNTPGDLTGVV</sequence>
<evidence type="ECO:0000313" key="4">
    <source>
        <dbReference type="EMBL" id="VDP63624.1"/>
    </source>
</evidence>
<dbReference type="WBParaSite" id="HPBE_0002741301-mRNA-1">
    <property type="protein sequence ID" value="HPBE_0002741301-mRNA-1"/>
    <property type="gene ID" value="HPBE_0002741301"/>
</dbReference>
<evidence type="ECO:0000313" key="5">
    <source>
        <dbReference type="Proteomes" id="UP000050761"/>
    </source>
</evidence>
<dbReference type="Proteomes" id="UP000050761">
    <property type="component" value="Unassembled WGS sequence"/>
</dbReference>
<evidence type="ECO:0000259" key="3">
    <source>
        <dbReference type="PROSITE" id="PS50002"/>
    </source>
</evidence>
<reference evidence="4 5" key="1">
    <citation type="submission" date="2018-11" db="EMBL/GenBank/DDBJ databases">
        <authorList>
            <consortium name="Pathogen Informatics"/>
        </authorList>
    </citation>
    <scope>NUCLEOTIDE SEQUENCE [LARGE SCALE GENOMIC DNA]</scope>
</reference>
<accession>A0A183GXJ3</accession>
<reference evidence="6" key="2">
    <citation type="submission" date="2019-09" db="UniProtKB">
        <authorList>
            <consortium name="WormBaseParasite"/>
        </authorList>
    </citation>
    <scope>IDENTIFICATION</scope>
</reference>
<gene>
    <name evidence="4" type="ORF">HPBE_LOCUS27412</name>
</gene>
<dbReference type="CDD" id="cd00174">
    <property type="entry name" value="SH3"/>
    <property type="match status" value="1"/>
</dbReference>